<dbReference type="VEuPathDB" id="ToxoDB:ENH_00035170"/>
<keyword evidence="6 9" id="KW-0456">Lyase</keyword>
<dbReference type="InterPro" id="IPR029068">
    <property type="entry name" value="Glyas_Bleomycin-R_OHBP_Dase"/>
</dbReference>
<dbReference type="InterPro" id="IPR037523">
    <property type="entry name" value="VOC_core"/>
</dbReference>
<keyword evidence="5 8" id="KW-0862">Zinc</keyword>
<dbReference type="PANTHER" id="PTHR10374:SF30">
    <property type="entry name" value="LACTOYLGLUTATHIONE LYASE"/>
    <property type="match status" value="1"/>
</dbReference>
<evidence type="ECO:0000256" key="7">
    <source>
        <dbReference type="PIRSR" id="PIRSR604361-1"/>
    </source>
</evidence>
<dbReference type="CDD" id="cd07233">
    <property type="entry name" value="GlxI_Zn"/>
    <property type="match status" value="2"/>
</dbReference>
<protein>
    <recommendedName>
        <fullName evidence="3 9">Lactoylglutathione lyase</fullName>
        <ecNumber evidence="3 9">4.4.1.5</ecNumber>
    </recommendedName>
    <alternativeName>
        <fullName evidence="9">Glyoxalase I</fullName>
    </alternativeName>
</protein>
<dbReference type="EMBL" id="HG724353">
    <property type="protein sequence ID" value="CDJ67372.1"/>
    <property type="molecule type" value="Genomic_DNA"/>
</dbReference>
<evidence type="ECO:0000256" key="4">
    <source>
        <dbReference type="ARBA" id="ARBA00022723"/>
    </source>
</evidence>
<dbReference type="SUPFAM" id="SSF54593">
    <property type="entry name" value="Glyoxalase/Bleomycin resistance protein/Dihydroxybiphenyl dioxygenase"/>
    <property type="match status" value="2"/>
</dbReference>
<dbReference type="PROSITE" id="PS51819">
    <property type="entry name" value="VOC"/>
    <property type="match status" value="2"/>
</dbReference>
<evidence type="ECO:0000313" key="11">
    <source>
        <dbReference type="EMBL" id="CDJ67372.1"/>
    </source>
</evidence>
<dbReference type="UniPathway" id="UPA00619">
    <property type="reaction ID" value="UER00675"/>
</dbReference>
<evidence type="ECO:0000256" key="5">
    <source>
        <dbReference type="ARBA" id="ARBA00022833"/>
    </source>
</evidence>
<keyword evidence="12" id="KW-1185">Reference proteome</keyword>
<feature type="binding site" evidence="8">
    <location>
        <position position="249"/>
    </location>
    <ligand>
        <name>Zn(2+)</name>
        <dbReference type="ChEBI" id="CHEBI:29105"/>
        <note>ligand shared between dimeric partners</note>
    </ligand>
</feature>
<dbReference type="Pfam" id="PF00903">
    <property type="entry name" value="Glyoxalase"/>
    <property type="match status" value="2"/>
</dbReference>
<dbReference type="Gene3D" id="3.10.180.10">
    <property type="entry name" value="2,3-Dihydroxybiphenyl 1,2-Dioxygenase, domain 1"/>
    <property type="match status" value="2"/>
</dbReference>
<dbReference type="InterPro" id="IPR004360">
    <property type="entry name" value="Glyas_Fos-R_dOase_dom"/>
</dbReference>
<comment type="similarity">
    <text evidence="2 9">Belongs to the glyoxalase I family.</text>
</comment>
<dbReference type="GeneID" id="25473681"/>
<feature type="binding site" evidence="8">
    <location>
        <position position="322"/>
    </location>
    <ligand>
        <name>Zn(2+)</name>
        <dbReference type="ChEBI" id="CHEBI:29105"/>
        <note>ligand shared between dimeric partners</note>
    </ligand>
</feature>
<evidence type="ECO:0000259" key="10">
    <source>
        <dbReference type="PROSITE" id="PS51819"/>
    </source>
</evidence>
<sequence length="330" mass="37495">MAPPAGNVTIGEKHNFSWQQTMLRIKDPKVTVPFYERHFGMKLIHSYTFDEAGFSLYFLERPRDGAVLPTPGTPEAEKYLWSMKGVCLELTHNHGTEKDPNFKVNNGNEEPHRGFGHIAFNCPDVVAVSQQLEEDGVSFQKRPHEGRMKTIAFAKDPNGYWIELCNRHPEAHIPEKFNLSQTMIRVKDPKQSLAFYRDLLGMKLIAKKDKGDFTVYFLAYLEPGVSPPENIEGPEADEFIKKQWFPFLELTHNHGTETDPNFKYSNGNDPPQGYGHIGMLCDNLEEACSELEAAGVKFRKRPQDGKMRGIAFALDPDGYSVELIKRGVTF</sequence>
<dbReference type="Proteomes" id="UP000030754">
    <property type="component" value="Unassembled WGS sequence"/>
</dbReference>
<evidence type="ECO:0000256" key="9">
    <source>
        <dbReference type="RuleBase" id="RU361179"/>
    </source>
</evidence>
<dbReference type="PANTHER" id="PTHR10374">
    <property type="entry name" value="LACTOYLGLUTATHIONE LYASE GLYOXALASE I"/>
    <property type="match status" value="1"/>
</dbReference>
<proteinExistence type="inferred from homology"/>
<organism evidence="11 12">
    <name type="scientific">Eimeria necatrix</name>
    <dbReference type="NCBI Taxonomy" id="51315"/>
    <lineage>
        <taxon>Eukaryota</taxon>
        <taxon>Sar</taxon>
        <taxon>Alveolata</taxon>
        <taxon>Apicomplexa</taxon>
        <taxon>Conoidasida</taxon>
        <taxon>Coccidia</taxon>
        <taxon>Eucoccidiorida</taxon>
        <taxon>Eimeriorina</taxon>
        <taxon>Eimeriidae</taxon>
        <taxon>Eimeria</taxon>
    </lineage>
</organism>
<evidence type="ECO:0000256" key="2">
    <source>
        <dbReference type="ARBA" id="ARBA00010363"/>
    </source>
</evidence>
<evidence type="ECO:0000256" key="8">
    <source>
        <dbReference type="PIRSR" id="PIRSR604361-3"/>
    </source>
</evidence>
<reference evidence="11" key="1">
    <citation type="submission" date="2013-10" db="EMBL/GenBank/DDBJ databases">
        <title>Genomic analysis of the causative agents of coccidiosis in chickens.</title>
        <authorList>
            <person name="Reid A.J."/>
            <person name="Blake D."/>
            <person name="Billington K."/>
            <person name="Browne H."/>
            <person name="Dunn M."/>
            <person name="Hung S."/>
            <person name="Kawahara F."/>
            <person name="Miranda-Saavedra D."/>
            <person name="Mourier T."/>
            <person name="Nagra H."/>
            <person name="Otto T.D."/>
            <person name="Rawlings N."/>
            <person name="Sanchez A."/>
            <person name="Sanders M."/>
            <person name="Subramaniam C."/>
            <person name="Tay Y."/>
            <person name="Dear P."/>
            <person name="Doerig C."/>
            <person name="Gruber A."/>
            <person name="Parkinson J."/>
            <person name="Shirley M."/>
            <person name="Wan K.L."/>
            <person name="Berriman M."/>
            <person name="Tomley F."/>
            <person name="Pain A."/>
        </authorList>
    </citation>
    <scope>NUCLEOTIDE SEQUENCE [LARGE SCALE GENOMIC DNA]</scope>
    <source>
        <strain evidence="11">Houghton</strain>
    </source>
</reference>
<feature type="binding site" evidence="8">
    <location>
        <position position="181"/>
    </location>
    <ligand>
        <name>Zn(2+)</name>
        <dbReference type="ChEBI" id="CHEBI:29105"/>
        <note>ligand shared between dimeric partners</note>
    </ligand>
</feature>
<gene>
    <name evidence="11" type="ORF">ENH_00035170</name>
</gene>
<feature type="active site" description="Proton donor/acceptor" evidence="7">
    <location>
        <position position="322"/>
    </location>
</feature>
<dbReference type="OrthoDB" id="16820at2759"/>
<dbReference type="PROSITE" id="PS00935">
    <property type="entry name" value="GLYOXALASE_I_2"/>
    <property type="match status" value="1"/>
</dbReference>
<dbReference type="GO" id="GO:0004462">
    <property type="term" value="F:lactoylglutathione lyase activity"/>
    <property type="evidence" value="ECO:0007669"/>
    <property type="project" value="UniProtKB-UniRule"/>
</dbReference>
<dbReference type="GO" id="GO:0046872">
    <property type="term" value="F:metal ion binding"/>
    <property type="evidence" value="ECO:0007669"/>
    <property type="project" value="UniProtKB-UniRule"/>
</dbReference>
<feature type="domain" description="VOC" evidence="10">
    <location>
        <begin position="178"/>
        <end position="326"/>
    </location>
</feature>
<evidence type="ECO:0000313" key="12">
    <source>
        <dbReference type="Proteomes" id="UP000030754"/>
    </source>
</evidence>
<evidence type="ECO:0000256" key="3">
    <source>
        <dbReference type="ARBA" id="ARBA00012081"/>
    </source>
</evidence>
<evidence type="ECO:0000256" key="1">
    <source>
        <dbReference type="ARBA" id="ARBA00005008"/>
    </source>
</evidence>
<evidence type="ECO:0000256" key="6">
    <source>
        <dbReference type="ARBA" id="ARBA00023239"/>
    </source>
</evidence>
<reference evidence="11" key="2">
    <citation type="submission" date="2013-10" db="EMBL/GenBank/DDBJ databases">
        <authorList>
            <person name="Aslett M."/>
        </authorList>
    </citation>
    <scope>NUCLEOTIDE SEQUENCE [LARGE SCALE GENOMIC DNA]</scope>
    <source>
        <strain evidence="11">Houghton</strain>
    </source>
</reference>
<dbReference type="AlphaFoldDB" id="U6MT33"/>
<dbReference type="InterPro" id="IPR004361">
    <property type="entry name" value="Glyoxalase_1"/>
</dbReference>
<feature type="binding site" evidence="8">
    <location>
        <position position="276"/>
    </location>
    <ligand>
        <name>Zn(2+)</name>
        <dbReference type="ChEBI" id="CHEBI:29105"/>
        <note>ligand shared between dimeric partners</note>
    </ligand>
</feature>
<dbReference type="InterPro" id="IPR018146">
    <property type="entry name" value="Glyoxalase_1_CS"/>
</dbReference>
<dbReference type="NCBIfam" id="TIGR00068">
    <property type="entry name" value="glyox_I"/>
    <property type="match status" value="2"/>
</dbReference>
<dbReference type="PROSITE" id="PS00934">
    <property type="entry name" value="GLYOXALASE_I_1"/>
    <property type="match status" value="2"/>
</dbReference>
<feature type="domain" description="VOC" evidence="10">
    <location>
        <begin position="17"/>
        <end position="167"/>
    </location>
</feature>
<accession>U6MT33</accession>
<comment type="catalytic activity">
    <reaction evidence="9">
        <text>(R)-S-lactoylglutathione = methylglyoxal + glutathione</text>
        <dbReference type="Rhea" id="RHEA:19069"/>
        <dbReference type="ChEBI" id="CHEBI:17158"/>
        <dbReference type="ChEBI" id="CHEBI:57474"/>
        <dbReference type="ChEBI" id="CHEBI:57925"/>
        <dbReference type="EC" id="4.4.1.5"/>
    </reaction>
</comment>
<name>U6MT33_9EIME</name>
<comment type="cofactor">
    <cofactor evidence="8">
        <name>Zn(2+)</name>
        <dbReference type="ChEBI" id="CHEBI:29105"/>
    </cofactor>
    <text evidence="8">Binds 1 zinc ion per subunit. In the homodimer, two zinc ions are bound between subunits.</text>
</comment>
<dbReference type="EC" id="4.4.1.5" evidence="3 9"/>
<comment type="pathway">
    <text evidence="1 9">Secondary metabolite metabolism; methylglyoxal degradation; (R)-lactate from methylglyoxal: step 1/2.</text>
</comment>
<dbReference type="RefSeq" id="XP_013435839.1">
    <property type="nucleotide sequence ID" value="XM_013580385.1"/>
</dbReference>
<comment type="function">
    <text evidence="9">Catalyzes the conversion of hemimercaptal, formed from methylglyoxal and glutathione, to S-lactoylglutathione.</text>
</comment>
<keyword evidence="4 8" id="KW-0479">Metal-binding</keyword>